<protein>
    <submittedName>
        <fullName evidence="1">(salmon louse) hypothetical protein</fullName>
    </submittedName>
</protein>
<sequence>MSIIALCTFFRNQAILHLEPYSKAIQCSSFKEASNITQLKLIAEDRPYFLPDFLDEDNSLIFDEGNDYKIRAKVIVDPHGTKGVNSTKQFVVNDLQTALKIAQDSDVIYLERGDYDCSKKSNKTLQIKKSVSIIGSSKSDVKICGSIVKWESCKKLYLSNLQIEVNGSNLDERAEPVQNGISEDIYLLGGRTEINGCIIESSANTSLYVIGNNENTTELHVTFSIFDGLEECQRMICPKGSRIRMEFENCYASDSLSFITFIDHDDSHQDCSYFFIDSTFSHIQDAIHISPMKTSNFSLNISGCLFELSQWDEEVKSVGVHLESGNGICIKGNVFYLNSLDSSAIYLKDVRYGLIELNHIESTSDAIRTTSIAEGIAVHNFIDEVRLNNNIVNGARIGYHFSSSNIEKGPNLFSLSNCEASFCSVGLLFELKQSQLPRSLCIHSLKLSNSNYGLMMNTELLTMTKVKSKSLVRPSMMCLYPFFFHKKFIDRVRMIDNSFTHTLDYESMDPADADLRTKMFFYLATVKNFCLTV</sequence>
<dbReference type="EMBL" id="HG994586">
    <property type="protein sequence ID" value="CAF3008713.1"/>
    <property type="molecule type" value="Genomic_DNA"/>
</dbReference>
<dbReference type="InterPro" id="IPR012334">
    <property type="entry name" value="Pectin_lyas_fold"/>
</dbReference>
<organism evidence="1 2">
    <name type="scientific">Lepeophtheirus salmonis</name>
    <name type="common">Salmon louse</name>
    <name type="synonym">Caligus salmonis</name>
    <dbReference type="NCBI Taxonomy" id="72036"/>
    <lineage>
        <taxon>Eukaryota</taxon>
        <taxon>Metazoa</taxon>
        <taxon>Ecdysozoa</taxon>
        <taxon>Arthropoda</taxon>
        <taxon>Crustacea</taxon>
        <taxon>Multicrustacea</taxon>
        <taxon>Hexanauplia</taxon>
        <taxon>Copepoda</taxon>
        <taxon>Siphonostomatoida</taxon>
        <taxon>Caligidae</taxon>
        <taxon>Lepeophtheirus</taxon>
    </lineage>
</organism>
<evidence type="ECO:0000313" key="2">
    <source>
        <dbReference type="Proteomes" id="UP000675881"/>
    </source>
</evidence>
<dbReference type="SUPFAM" id="SSF51126">
    <property type="entry name" value="Pectin lyase-like"/>
    <property type="match status" value="1"/>
</dbReference>
<evidence type="ECO:0000313" key="1">
    <source>
        <dbReference type="EMBL" id="CAF3008713.1"/>
    </source>
</evidence>
<keyword evidence="2" id="KW-1185">Reference proteome</keyword>
<dbReference type="OrthoDB" id="10657462at2759"/>
<name>A0A7R8HC98_LEPSM</name>
<gene>
    <name evidence="1" type="ORF">LSAA_13277</name>
</gene>
<dbReference type="AlphaFoldDB" id="A0A7R8HC98"/>
<dbReference type="Proteomes" id="UP000675881">
    <property type="component" value="Chromosome 7"/>
</dbReference>
<reference evidence="1" key="1">
    <citation type="submission" date="2021-02" db="EMBL/GenBank/DDBJ databases">
        <authorList>
            <person name="Bekaert M."/>
        </authorList>
    </citation>
    <scope>NUCLEOTIDE SEQUENCE</scope>
    <source>
        <strain evidence="1">IoA-00</strain>
    </source>
</reference>
<dbReference type="Gene3D" id="2.160.20.10">
    <property type="entry name" value="Single-stranded right-handed beta-helix, Pectin lyase-like"/>
    <property type="match status" value="1"/>
</dbReference>
<proteinExistence type="predicted"/>
<accession>A0A7R8HC98</accession>
<dbReference type="InterPro" id="IPR011050">
    <property type="entry name" value="Pectin_lyase_fold/virulence"/>
</dbReference>